<dbReference type="SUPFAM" id="SSF53720">
    <property type="entry name" value="ALDH-like"/>
    <property type="match status" value="1"/>
</dbReference>
<dbReference type="PANTHER" id="PTHR43353:SF6">
    <property type="entry name" value="CYTOPLASMIC ALDEHYDE DEHYDROGENASE (EUROFUNG)"/>
    <property type="match status" value="1"/>
</dbReference>
<evidence type="ECO:0000256" key="2">
    <source>
        <dbReference type="ARBA" id="ARBA00022857"/>
    </source>
</evidence>
<name>A0AA40CYU5_9PEZI</name>
<dbReference type="PANTHER" id="PTHR43353">
    <property type="entry name" value="SUCCINATE-SEMIALDEHYDE DEHYDROGENASE, MITOCHONDRIAL"/>
    <property type="match status" value="1"/>
</dbReference>
<feature type="domain" description="Aldehyde dehydrogenase" evidence="4">
    <location>
        <begin position="26"/>
        <end position="477"/>
    </location>
</feature>
<comment type="caution">
    <text evidence="5">The sequence shown here is derived from an EMBL/GenBank/DDBJ whole genome shotgun (WGS) entry which is preliminary data.</text>
</comment>
<dbReference type="FunFam" id="3.40.605.10:FF:000012">
    <property type="entry name" value="NAD-dependent succinate-semialdehyde dehydrogenase"/>
    <property type="match status" value="1"/>
</dbReference>
<dbReference type="Gene3D" id="3.40.605.10">
    <property type="entry name" value="Aldehyde Dehydrogenase, Chain A, domain 1"/>
    <property type="match status" value="1"/>
</dbReference>
<evidence type="ECO:0000256" key="3">
    <source>
        <dbReference type="ARBA" id="ARBA00023002"/>
    </source>
</evidence>
<comment type="similarity">
    <text evidence="1">Belongs to the aldehyde dehydrogenase family.</text>
</comment>
<dbReference type="InterPro" id="IPR016162">
    <property type="entry name" value="Ald_DH_N"/>
</dbReference>
<dbReference type="InterPro" id="IPR016163">
    <property type="entry name" value="Ald_DH_C"/>
</dbReference>
<dbReference type="CDD" id="cd07105">
    <property type="entry name" value="ALDH_SaliADH"/>
    <property type="match status" value="1"/>
</dbReference>
<evidence type="ECO:0000313" key="6">
    <source>
        <dbReference type="Proteomes" id="UP001174936"/>
    </source>
</evidence>
<gene>
    <name evidence="5" type="ORF">B0T16DRAFT_501211</name>
</gene>
<dbReference type="GO" id="GO:0004777">
    <property type="term" value="F:succinate-semialdehyde dehydrogenase (NAD+) activity"/>
    <property type="evidence" value="ECO:0007669"/>
    <property type="project" value="TreeGrafter"/>
</dbReference>
<keyword evidence="3" id="KW-0560">Oxidoreductase</keyword>
<dbReference type="AlphaFoldDB" id="A0AA40CYU5"/>
<dbReference type="Proteomes" id="UP001174936">
    <property type="component" value="Unassembled WGS sequence"/>
</dbReference>
<evidence type="ECO:0000313" key="5">
    <source>
        <dbReference type="EMBL" id="KAK0656630.1"/>
    </source>
</evidence>
<evidence type="ECO:0000259" key="4">
    <source>
        <dbReference type="Pfam" id="PF00171"/>
    </source>
</evidence>
<accession>A0AA40CYU5</accession>
<dbReference type="GO" id="GO:0009450">
    <property type="term" value="P:gamma-aminobutyric acid catabolic process"/>
    <property type="evidence" value="ECO:0007669"/>
    <property type="project" value="TreeGrafter"/>
</dbReference>
<dbReference type="FunFam" id="3.40.309.10:FF:000010">
    <property type="entry name" value="Gamma-aminobutyraldehyde dehydrogenase"/>
    <property type="match status" value="1"/>
</dbReference>
<reference evidence="5" key="1">
    <citation type="submission" date="2023-06" db="EMBL/GenBank/DDBJ databases">
        <title>Genome-scale phylogeny and comparative genomics of the fungal order Sordariales.</title>
        <authorList>
            <consortium name="Lawrence Berkeley National Laboratory"/>
            <person name="Hensen N."/>
            <person name="Bonometti L."/>
            <person name="Westerberg I."/>
            <person name="Brannstrom I.O."/>
            <person name="Guillou S."/>
            <person name="Cros-Aarteil S."/>
            <person name="Calhoun S."/>
            <person name="Haridas S."/>
            <person name="Kuo A."/>
            <person name="Mondo S."/>
            <person name="Pangilinan J."/>
            <person name="Riley R."/>
            <person name="Labutti K."/>
            <person name="Andreopoulos B."/>
            <person name="Lipzen A."/>
            <person name="Chen C."/>
            <person name="Yanf M."/>
            <person name="Daum C."/>
            <person name="Ng V."/>
            <person name="Clum A."/>
            <person name="Steindorff A."/>
            <person name="Ohm R."/>
            <person name="Martin F."/>
            <person name="Silar P."/>
            <person name="Natvig D."/>
            <person name="Lalanne C."/>
            <person name="Gautier V."/>
            <person name="Ament-Velasquez S.L."/>
            <person name="Kruys A."/>
            <person name="Hutchinson M.I."/>
            <person name="Powell A.J."/>
            <person name="Barry K."/>
            <person name="Miller A.N."/>
            <person name="Grigoriev I.V."/>
            <person name="Debuchy R."/>
            <person name="Gladieux P."/>
            <person name="Thoren M.H."/>
            <person name="Johannesson H."/>
        </authorList>
    </citation>
    <scope>NUCLEOTIDE SEQUENCE</scope>
    <source>
        <strain evidence="5">SMH2532-1</strain>
    </source>
</reference>
<evidence type="ECO:0000256" key="1">
    <source>
        <dbReference type="ARBA" id="ARBA00009986"/>
    </source>
</evidence>
<dbReference type="Gene3D" id="3.40.309.10">
    <property type="entry name" value="Aldehyde Dehydrogenase, Chain A, domain 2"/>
    <property type="match status" value="1"/>
</dbReference>
<keyword evidence="2" id="KW-0521">NADP</keyword>
<proteinExistence type="inferred from homology"/>
<organism evidence="5 6">
    <name type="scientific">Cercophora newfieldiana</name>
    <dbReference type="NCBI Taxonomy" id="92897"/>
    <lineage>
        <taxon>Eukaryota</taxon>
        <taxon>Fungi</taxon>
        <taxon>Dikarya</taxon>
        <taxon>Ascomycota</taxon>
        <taxon>Pezizomycotina</taxon>
        <taxon>Sordariomycetes</taxon>
        <taxon>Sordariomycetidae</taxon>
        <taxon>Sordariales</taxon>
        <taxon>Lasiosphaeriaceae</taxon>
        <taxon>Cercophora</taxon>
    </lineage>
</organism>
<dbReference type="Pfam" id="PF00171">
    <property type="entry name" value="Aldedh"/>
    <property type="match status" value="1"/>
</dbReference>
<dbReference type="InterPro" id="IPR015590">
    <property type="entry name" value="Aldehyde_DH_dom"/>
</dbReference>
<protein>
    <submittedName>
        <fullName evidence="5">Aldehyde/histidinol dehydrogenase</fullName>
    </submittedName>
</protein>
<sequence length="481" mass="51444">MAQNGSGAESYSVPFWINGEEVHPAEKFDVVSPATCKVVHQCGSATEVEVKAALDAAETAFKTWKKTLPKVRRDVFLKAAEVIERRKDELGQYMMEETGAPKQWADFNLMVARDFLFDIAGRVSNLEGAIPTTQDPNTGALVLKEPFGVVLGVAAWNAPYILGMRSVLFPIAAGNTAILKGSESCPRTVWGLVSVFQEAGLPAGVLNLIVHSAANAPAITEQLIASPAIKKINFTGSTAVGRIIGRLAGEHLKPVLLELGGKASAIVWEDADLDNAATQCALGAFLNSGQICMSTERILIHKNIRAEFEAKFIGAVNAIFGGPDAPVLISGIAVEKNKKLIADAVSKGATVLYGDASASESSPTRMRPLIISGVTEAMDIYKTESFGPSVSLYEIETEEEALRIANDTEYGLTSAVFTEDLRRGLRWAGEIEAGAVHINSMTVHDESALPHGGAKASGYGRFNAQYGLGEWVKTKTVTFKF</sequence>
<dbReference type="InterPro" id="IPR016161">
    <property type="entry name" value="Ald_DH/histidinol_DH"/>
</dbReference>
<keyword evidence="6" id="KW-1185">Reference proteome</keyword>
<dbReference type="InterPro" id="IPR050740">
    <property type="entry name" value="Aldehyde_DH_Superfamily"/>
</dbReference>
<dbReference type="EMBL" id="JAULSV010000001">
    <property type="protein sequence ID" value="KAK0656630.1"/>
    <property type="molecule type" value="Genomic_DNA"/>
</dbReference>